<evidence type="ECO:0000256" key="3">
    <source>
        <dbReference type="ARBA" id="ARBA00022991"/>
    </source>
</evidence>
<dbReference type="Pfam" id="PF13426">
    <property type="entry name" value="PAS_9"/>
    <property type="match status" value="1"/>
</dbReference>
<dbReference type="Proteomes" id="UP000557307">
    <property type="component" value="Unassembled WGS sequence"/>
</dbReference>
<evidence type="ECO:0000256" key="1">
    <source>
        <dbReference type="ARBA" id="ARBA00022630"/>
    </source>
</evidence>
<organism evidence="5 6">
    <name type="scientific">Rhabdobacter roseus</name>
    <dbReference type="NCBI Taxonomy" id="1655419"/>
    <lineage>
        <taxon>Bacteria</taxon>
        <taxon>Pseudomonadati</taxon>
        <taxon>Bacteroidota</taxon>
        <taxon>Cytophagia</taxon>
        <taxon>Cytophagales</taxon>
        <taxon>Cytophagaceae</taxon>
        <taxon>Rhabdobacter</taxon>
    </lineage>
</organism>
<protein>
    <submittedName>
        <fullName evidence="5">PAS domain S-box-containing protein</fullName>
    </submittedName>
</protein>
<keyword evidence="1" id="KW-0285">Flavoprotein</keyword>
<evidence type="ECO:0000259" key="4">
    <source>
        <dbReference type="Pfam" id="PF13426"/>
    </source>
</evidence>
<keyword evidence="3" id="KW-0157">Chromophore</keyword>
<dbReference type="Gene3D" id="3.30.450.20">
    <property type="entry name" value="PAS domain"/>
    <property type="match status" value="1"/>
</dbReference>
<feature type="domain" description="PAS" evidence="4">
    <location>
        <begin position="69"/>
        <end position="161"/>
    </location>
</feature>
<evidence type="ECO:0000256" key="2">
    <source>
        <dbReference type="ARBA" id="ARBA00022643"/>
    </source>
</evidence>
<dbReference type="RefSeq" id="WP_184174578.1">
    <property type="nucleotide sequence ID" value="NZ_JACHGF010000003.1"/>
</dbReference>
<keyword evidence="2" id="KW-0288">FMN</keyword>
<proteinExistence type="predicted"/>
<comment type="caution">
    <text evidence="5">The sequence shown here is derived from an EMBL/GenBank/DDBJ whole genome shotgun (WGS) entry which is preliminary data.</text>
</comment>
<dbReference type="InterPro" id="IPR000014">
    <property type="entry name" value="PAS"/>
</dbReference>
<accession>A0A840TM37</accession>
<dbReference type="InterPro" id="IPR035965">
    <property type="entry name" value="PAS-like_dom_sf"/>
</dbReference>
<dbReference type="PANTHER" id="PTHR47429">
    <property type="entry name" value="PROTEIN TWIN LOV 1"/>
    <property type="match status" value="1"/>
</dbReference>
<dbReference type="NCBIfam" id="TIGR00229">
    <property type="entry name" value="sensory_box"/>
    <property type="match status" value="1"/>
</dbReference>
<dbReference type="SUPFAM" id="SSF55785">
    <property type="entry name" value="PYP-like sensor domain (PAS domain)"/>
    <property type="match status" value="1"/>
</dbReference>
<evidence type="ECO:0000313" key="6">
    <source>
        <dbReference type="Proteomes" id="UP000557307"/>
    </source>
</evidence>
<dbReference type="PANTHER" id="PTHR47429:SF2">
    <property type="entry name" value="PROTEIN TWIN LOV 1"/>
    <property type="match status" value="1"/>
</dbReference>
<dbReference type="CDD" id="cd00130">
    <property type="entry name" value="PAS"/>
    <property type="match status" value="1"/>
</dbReference>
<dbReference type="EMBL" id="JACHGF010000003">
    <property type="protein sequence ID" value="MBB5284661.1"/>
    <property type="molecule type" value="Genomic_DNA"/>
</dbReference>
<name>A0A840TM37_9BACT</name>
<gene>
    <name evidence="5" type="ORF">HNQ92_002804</name>
</gene>
<keyword evidence="6" id="KW-1185">Reference proteome</keyword>
<sequence length="172" mass="19782">MLNLPSKTHCDTFVGIQLTMPLLIGMEFSRKPTPSQQDDWQCLEQLKEEQGWVFNLQTAKPYLEGRMSAVVITDAAQQITWVSKGFTRMTGYGFDEAYHKKPSFLQGEKTSPEIRQEIRQQLSRRNPYAGTIINYRKSGLPYLCNVHIIPLLNQANQLVNFMALEKEATWLV</sequence>
<dbReference type="AlphaFoldDB" id="A0A840TM37"/>
<evidence type="ECO:0000313" key="5">
    <source>
        <dbReference type="EMBL" id="MBB5284661.1"/>
    </source>
</evidence>
<reference evidence="5 6" key="1">
    <citation type="submission" date="2020-08" db="EMBL/GenBank/DDBJ databases">
        <title>Genomic Encyclopedia of Type Strains, Phase IV (KMG-IV): sequencing the most valuable type-strain genomes for metagenomic binning, comparative biology and taxonomic classification.</title>
        <authorList>
            <person name="Goeker M."/>
        </authorList>
    </citation>
    <scope>NUCLEOTIDE SEQUENCE [LARGE SCALE GENOMIC DNA]</scope>
    <source>
        <strain evidence="5 6">DSM 105074</strain>
    </source>
</reference>